<dbReference type="EC" id="2.1.1.-" evidence="7"/>
<dbReference type="InterPro" id="IPR036390">
    <property type="entry name" value="WH_DNA-bd_sf"/>
</dbReference>
<dbReference type="KEGG" id="tpla:ElP_36010"/>
<accession>A0A518H4E2</accession>
<dbReference type="Pfam" id="PF08100">
    <property type="entry name" value="Dimerisation"/>
    <property type="match status" value="1"/>
</dbReference>
<sequence length="344" mass="36363">MATDDPSPQDRMLQVILGFRASQAIHAAARLGLADHLHERPRTAEELAEATGTHAPALARLLRALATAGVFRRDGDRYALTPLGETFRTGTPGSMRAMIMAVLGNEHYRAWGGLRYSVETGRTAFDHIHGMPVFDYYANNPEDAAVFNDAMTAGSAAVEAAVLDSFDFAPYRKVVDVGGGHGGLLAAILKANPGAEGVLFDAPQVVEGATGRLAAEGLSGRCQVVGGDFFEAAPEGGDLYVLKWVVHDWDDERSLAILKNIRRAMAEGGRLLLVESVLGEGEGPSFGHFGDLNMLVMTGGKERTEAEFRALLAGAGFALARVQPTRSPVALVEAERAGAGLAAA</sequence>
<dbReference type="InterPro" id="IPR001077">
    <property type="entry name" value="COMT_C"/>
</dbReference>
<evidence type="ECO:0000259" key="5">
    <source>
        <dbReference type="Pfam" id="PF00891"/>
    </source>
</evidence>
<name>A0A518H4E2_9BACT</name>
<keyword evidence="8" id="KW-1185">Reference proteome</keyword>
<dbReference type="InterPro" id="IPR036388">
    <property type="entry name" value="WH-like_DNA-bd_sf"/>
</dbReference>
<dbReference type="PANTHER" id="PTHR43712:SF2">
    <property type="entry name" value="O-METHYLTRANSFERASE CICE"/>
    <property type="match status" value="1"/>
</dbReference>
<dbReference type="Proteomes" id="UP000317835">
    <property type="component" value="Chromosome"/>
</dbReference>
<dbReference type="SUPFAM" id="SSF53335">
    <property type="entry name" value="S-adenosyl-L-methionine-dependent methyltransferases"/>
    <property type="match status" value="1"/>
</dbReference>
<dbReference type="InterPro" id="IPR012967">
    <property type="entry name" value="COMT_dimerisation"/>
</dbReference>
<feature type="active site" description="Proton acceptor" evidence="4">
    <location>
        <position position="247"/>
    </location>
</feature>
<dbReference type="Gene3D" id="1.10.10.10">
    <property type="entry name" value="Winged helix-like DNA-binding domain superfamily/Winged helix DNA-binding domain"/>
    <property type="match status" value="1"/>
</dbReference>
<feature type="domain" description="O-methyltransferase dimerisation" evidence="6">
    <location>
        <begin position="14"/>
        <end position="87"/>
    </location>
</feature>
<dbReference type="AlphaFoldDB" id="A0A518H4E2"/>
<dbReference type="PANTHER" id="PTHR43712">
    <property type="entry name" value="PUTATIVE (AFU_ORTHOLOGUE AFUA_4G14580)-RELATED"/>
    <property type="match status" value="1"/>
</dbReference>
<dbReference type="GO" id="GO:0046983">
    <property type="term" value="F:protein dimerization activity"/>
    <property type="evidence" value="ECO:0007669"/>
    <property type="project" value="InterPro"/>
</dbReference>
<evidence type="ECO:0000256" key="1">
    <source>
        <dbReference type="ARBA" id="ARBA00022603"/>
    </source>
</evidence>
<evidence type="ECO:0000259" key="6">
    <source>
        <dbReference type="Pfam" id="PF08100"/>
    </source>
</evidence>
<dbReference type="PIRSF" id="PIRSF005739">
    <property type="entry name" value="O-mtase"/>
    <property type="match status" value="1"/>
</dbReference>
<dbReference type="PROSITE" id="PS51683">
    <property type="entry name" value="SAM_OMT_II"/>
    <property type="match status" value="1"/>
</dbReference>
<organism evidence="7 8">
    <name type="scientific">Tautonia plasticadhaerens</name>
    <dbReference type="NCBI Taxonomy" id="2527974"/>
    <lineage>
        <taxon>Bacteria</taxon>
        <taxon>Pseudomonadati</taxon>
        <taxon>Planctomycetota</taxon>
        <taxon>Planctomycetia</taxon>
        <taxon>Isosphaerales</taxon>
        <taxon>Isosphaeraceae</taxon>
        <taxon>Tautonia</taxon>
    </lineage>
</organism>
<gene>
    <name evidence="7" type="primary">tcmN_3</name>
    <name evidence="7" type="ORF">ElP_36010</name>
</gene>
<dbReference type="GO" id="GO:0032259">
    <property type="term" value="P:methylation"/>
    <property type="evidence" value="ECO:0007669"/>
    <property type="project" value="UniProtKB-KW"/>
</dbReference>
<dbReference type="SUPFAM" id="SSF46785">
    <property type="entry name" value="Winged helix' DNA-binding domain"/>
    <property type="match status" value="1"/>
</dbReference>
<keyword evidence="2 7" id="KW-0808">Transferase</keyword>
<evidence type="ECO:0000313" key="7">
    <source>
        <dbReference type="EMBL" id="QDV35696.1"/>
    </source>
</evidence>
<evidence type="ECO:0000256" key="4">
    <source>
        <dbReference type="PIRSR" id="PIRSR005739-1"/>
    </source>
</evidence>
<dbReference type="Pfam" id="PF00891">
    <property type="entry name" value="Methyltransf_2"/>
    <property type="match status" value="1"/>
</dbReference>
<dbReference type="OrthoDB" id="9766840at2"/>
<dbReference type="GO" id="GO:0008171">
    <property type="term" value="F:O-methyltransferase activity"/>
    <property type="evidence" value="ECO:0007669"/>
    <property type="project" value="InterPro"/>
</dbReference>
<dbReference type="EMBL" id="CP036426">
    <property type="protein sequence ID" value="QDV35696.1"/>
    <property type="molecule type" value="Genomic_DNA"/>
</dbReference>
<evidence type="ECO:0000256" key="3">
    <source>
        <dbReference type="ARBA" id="ARBA00022691"/>
    </source>
</evidence>
<keyword evidence="1 7" id="KW-0489">Methyltransferase</keyword>
<dbReference type="Gene3D" id="3.40.50.150">
    <property type="entry name" value="Vaccinia Virus protein VP39"/>
    <property type="match status" value="1"/>
</dbReference>
<keyword evidence="3" id="KW-0949">S-adenosyl-L-methionine</keyword>
<reference evidence="7 8" key="1">
    <citation type="submission" date="2019-02" db="EMBL/GenBank/DDBJ databases">
        <title>Deep-cultivation of Planctomycetes and their phenomic and genomic characterization uncovers novel biology.</title>
        <authorList>
            <person name="Wiegand S."/>
            <person name="Jogler M."/>
            <person name="Boedeker C."/>
            <person name="Pinto D."/>
            <person name="Vollmers J."/>
            <person name="Rivas-Marin E."/>
            <person name="Kohn T."/>
            <person name="Peeters S.H."/>
            <person name="Heuer A."/>
            <person name="Rast P."/>
            <person name="Oberbeckmann S."/>
            <person name="Bunk B."/>
            <person name="Jeske O."/>
            <person name="Meyerdierks A."/>
            <person name="Storesund J.E."/>
            <person name="Kallscheuer N."/>
            <person name="Luecker S."/>
            <person name="Lage O.M."/>
            <person name="Pohl T."/>
            <person name="Merkel B.J."/>
            <person name="Hornburger P."/>
            <person name="Mueller R.-W."/>
            <person name="Bruemmer F."/>
            <person name="Labrenz M."/>
            <person name="Spormann A.M."/>
            <person name="Op den Camp H."/>
            <person name="Overmann J."/>
            <person name="Amann R."/>
            <person name="Jetten M.S.M."/>
            <person name="Mascher T."/>
            <person name="Medema M.H."/>
            <person name="Devos D.P."/>
            <person name="Kaster A.-K."/>
            <person name="Ovreas L."/>
            <person name="Rohde M."/>
            <person name="Galperin M.Y."/>
            <person name="Jogler C."/>
        </authorList>
    </citation>
    <scope>NUCLEOTIDE SEQUENCE [LARGE SCALE GENOMIC DNA]</scope>
    <source>
        <strain evidence="7 8">ElP</strain>
    </source>
</reference>
<dbReference type="RefSeq" id="WP_145271435.1">
    <property type="nucleotide sequence ID" value="NZ_CP036426.1"/>
</dbReference>
<protein>
    <submittedName>
        <fullName evidence="7">Multifunctional cyclase-dehydratase-3-O-methyl transferase TcmN</fullName>
        <ecNumber evidence="7">2.1.1.-</ecNumber>
    </submittedName>
</protein>
<evidence type="ECO:0000256" key="2">
    <source>
        <dbReference type="ARBA" id="ARBA00022679"/>
    </source>
</evidence>
<dbReference type="InterPro" id="IPR016461">
    <property type="entry name" value="COMT-like"/>
</dbReference>
<evidence type="ECO:0000313" key="8">
    <source>
        <dbReference type="Proteomes" id="UP000317835"/>
    </source>
</evidence>
<proteinExistence type="predicted"/>
<feature type="domain" description="O-methyltransferase C-terminal" evidence="5">
    <location>
        <begin position="111"/>
        <end position="318"/>
    </location>
</feature>
<dbReference type="InterPro" id="IPR029063">
    <property type="entry name" value="SAM-dependent_MTases_sf"/>
</dbReference>